<keyword evidence="5" id="KW-0418">Kinase</keyword>
<evidence type="ECO:0000313" key="6">
    <source>
        <dbReference type="Proteomes" id="UP000003835"/>
    </source>
</evidence>
<dbReference type="eggNOG" id="COG0515">
    <property type="taxonomic scope" value="Bacteria"/>
</dbReference>
<feature type="transmembrane region" description="Helical" evidence="3">
    <location>
        <begin position="308"/>
        <end position="335"/>
    </location>
</feature>
<protein>
    <submittedName>
        <fullName evidence="5">Protein kinase domain</fullName>
    </submittedName>
</protein>
<dbReference type="HOGENOM" id="CLU_000288_135_7_3"/>
<keyword evidence="1" id="KW-0547">Nucleotide-binding</keyword>
<dbReference type="STRING" id="118168.MC7420_1446"/>
<dbReference type="InterPro" id="IPR011009">
    <property type="entry name" value="Kinase-like_dom_sf"/>
</dbReference>
<evidence type="ECO:0000256" key="1">
    <source>
        <dbReference type="ARBA" id="ARBA00022741"/>
    </source>
</evidence>
<evidence type="ECO:0000256" key="2">
    <source>
        <dbReference type="ARBA" id="ARBA00022840"/>
    </source>
</evidence>
<evidence type="ECO:0000259" key="4">
    <source>
        <dbReference type="PROSITE" id="PS50011"/>
    </source>
</evidence>
<dbReference type="PROSITE" id="PS50011">
    <property type="entry name" value="PROTEIN_KINASE_DOM"/>
    <property type="match status" value="1"/>
</dbReference>
<feature type="transmembrane region" description="Helical" evidence="3">
    <location>
        <begin position="341"/>
        <end position="359"/>
    </location>
</feature>
<keyword evidence="3" id="KW-0472">Membrane</keyword>
<dbReference type="InterPro" id="IPR008271">
    <property type="entry name" value="Ser/Thr_kinase_AS"/>
</dbReference>
<dbReference type="GO" id="GO:0005524">
    <property type="term" value="F:ATP binding"/>
    <property type="evidence" value="ECO:0007669"/>
    <property type="project" value="UniProtKB-KW"/>
</dbReference>
<gene>
    <name evidence="5" type="ORF">MC7420_1446</name>
</gene>
<dbReference type="RefSeq" id="WP_006101235.1">
    <property type="nucleotide sequence ID" value="NZ_DS989849.1"/>
</dbReference>
<keyword evidence="2" id="KW-0067">ATP-binding</keyword>
<keyword evidence="6" id="KW-1185">Reference proteome</keyword>
<dbReference type="CDD" id="cd14014">
    <property type="entry name" value="STKc_PknB_like"/>
    <property type="match status" value="1"/>
</dbReference>
<dbReference type="OrthoDB" id="5518868at2"/>
<evidence type="ECO:0000256" key="3">
    <source>
        <dbReference type="SAM" id="Phobius"/>
    </source>
</evidence>
<keyword evidence="3" id="KW-1133">Transmembrane helix</keyword>
<dbReference type="EMBL" id="DS989849">
    <property type="protein sequence ID" value="EDX75528.1"/>
    <property type="molecule type" value="Genomic_DNA"/>
</dbReference>
<dbReference type="PANTHER" id="PTHR24363">
    <property type="entry name" value="SERINE/THREONINE PROTEIN KINASE"/>
    <property type="match status" value="1"/>
</dbReference>
<proteinExistence type="predicted"/>
<dbReference type="GO" id="GO:0004674">
    <property type="term" value="F:protein serine/threonine kinase activity"/>
    <property type="evidence" value="ECO:0007669"/>
    <property type="project" value="TreeGrafter"/>
</dbReference>
<dbReference type="Proteomes" id="UP000003835">
    <property type="component" value="Unassembled WGS sequence"/>
</dbReference>
<dbReference type="SUPFAM" id="SSF56112">
    <property type="entry name" value="Protein kinase-like (PK-like)"/>
    <property type="match status" value="1"/>
</dbReference>
<dbReference type="PANTHER" id="PTHR24363:SF7">
    <property type="entry name" value="SERINE_THREONINE-PROTEIN KINASE-LIKE PROTEIN E"/>
    <property type="match status" value="1"/>
</dbReference>
<accession>B4VRK3</accession>
<name>B4VRK3_9CYAN</name>
<dbReference type="PROSITE" id="PS00108">
    <property type="entry name" value="PROTEIN_KINASE_ST"/>
    <property type="match status" value="1"/>
</dbReference>
<dbReference type="InterPro" id="IPR000719">
    <property type="entry name" value="Prot_kinase_dom"/>
</dbReference>
<dbReference type="SMART" id="SM00220">
    <property type="entry name" value="S_TKc"/>
    <property type="match status" value="1"/>
</dbReference>
<dbReference type="AlphaFoldDB" id="B4VRK3"/>
<evidence type="ECO:0000313" key="5">
    <source>
        <dbReference type="EMBL" id="EDX75528.1"/>
    </source>
</evidence>
<organism evidence="5 6">
    <name type="scientific">Coleofasciculus chthonoplastes PCC 7420</name>
    <dbReference type="NCBI Taxonomy" id="118168"/>
    <lineage>
        <taxon>Bacteria</taxon>
        <taxon>Bacillati</taxon>
        <taxon>Cyanobacteriota</taxon>
        <taxon>Cyanophyceae</taxon>
        <taxon>Coleofasciculales</taxon>
        <taxon>Coleofasciculaceae</taxon>
        <taxon>Coleofasciculus</taxon>
    </lineage>
</organism>
<keyword evidence="3" id="KW-0812">Transmembrane</keyword>
<keyword evidence="5" id="KW-0808">Transferase</keyword>
<feature type="domain" description="Protein kinase" evidence="4">
    <location>
        <begin position="10"/>
        <end position="270"/>
    </location>
</feature>
<reference evidence="5 6" key="1">
    <citation type="submission" date="2008-07" db="EMBL/GenBank/DDBJ databases">
        <authorList>
            <person name="Tandeau de Marsac N."/>
            <person name="Ferriera S."/>
            <person name="Johnson J."/>
            <person name="Kravitz S."/>
            <person name="Beeson K."/>
            <person name="Sutton G."/>
            <person name="Rogers Y.-H."/>
            <person name="Friedman R."/>
            <person name="Frazier M."/>
            <person name="Venter J.C."/>
        </authorList>
    </citation>
    <scope>NUCLEOTIDE SEQUENCE [LARGE SCALE GENOMIC DNA]</scope>
    <source>
        <strain evidence="5 6">PCC 7420</strain>
    </source>
</reference>
<sequence>MVAKVLNKRYAIQKQINKNVGRHTLLARDLKTQDLVVIKLLIFGENFQGDDWKLFEREVKTLKLLSHPAIPRYLDYFDLDASMGKGLALVQSYIPAKSLEQWLIDGRTFSEEYIKQLAQALLEILCYLHEQKPPVIHRDIKPSNILLANRSGNSVGQVYLVDFGSVQTLAAQKSSTITVVGTYGYMPPEQFGGRTVPASDLYSLGATLIYLVTGRHPADLPQENLRIQFESFVNLSSELIDWLKWMTQPSLNRRPASAGEALKALTHPPQKADIFAGAEKPFGSRIKTKKNDDKLEILIPPKRLKIDLGFVLTIIISFALQLGVPAVGVFMLISWMVNSGYFDLLLLIFVLVFASFLIISVGKNWIILQAGLSYIIRSLGLTRINLDKQEMYLSYELIWFKITPKKILKNTIIKLSYIQPFSLINESSKGEKHIGLIPLTILIIAEQQNYALSAAFLELVEPEMEWLAHELSKWSGVPITVEDEPQEVEKMMKTLDS</sequence>
<dbReference type="Pfam" id="PF00069">
    <property type="entry name" value="Pkinase"/>
    <property type="match status" value="1"/>
</dbReference>
<dbReference type="Gene3D" id="1.10.510.10">
    <property type="entry name" value="Transferase(Phosphotransferase) domain 1"/>
    <property type="match status" value="1"/>
</dbReference>